<dbReference type="InterPro" id="IPR010982">
    <property type="entry name" value="Lambda_DNA-bd_dom_sf"/>
</dbReference>
<dbReference type="HOGENOM" id="CLU_1803495_0_0_7"/>
<accession>E1X5Y0</accession>
<dbReference type="AlphaFoldDB" id="E1X5Y0"/>
<feature type="domain" description="HigA2-like helix-turn-helix" evidence="1">
    <location>
        <begin position="37"/>
        <end position="95"/>
    </location>
</feature>
<dbReference type="Proteomes" id="UP000008963">
    <property type="component" value="Chromosome"/>
</dbReference>
<organism evidence="2 3">
    <name type="scientific">Halobacteriovorax marinus (strain ATCC BAA-682 / DSM 15412 / SJ)</name>
    <name type="common">Bacteriovorax marinus</name>
    <dbReference type="NCBI Taxonomy" id="862908"/>
    <lineage>
        <taxon>Bacteria</taxon>
        <taxon>Pseudomonadati</taxon>
        <taxon>Bdellovibrionota</taxon>
        <taxon>Bacteriovoracia</taxon>
        <taxon>Bacteriovoracales</taxon>
        <taxon>Halobacteriovoraceae</taxon>
        <taxon>Halobacteriovorax</taxon>
    </lineage>
</organism>
<sequence>MNYTNDDILKRIENAKKNKKKLTHVTDKSSLSVEDKVKMSLCKHFVQFANEKKMKSKDLSDLTGIPASRISEITNYKIKKFSVDQLLKNLTVLGEHSPRIREYLIFIEKAIEVPALKVTETRKLTKGIKTFMEAGGGEGFLHA</sequence>
<protein>
    <recommendedName>
        <fullName evidence="1">HigA2-like helix-turn-helix domain-containing protein</fullName>
    </recommendedName>
</protein>
<dbReference type="OrthoDB" id="5296223at2"/>
<dbReference type="SUPFAM" id="SSF47413">
    <property type="entry name" value="lambda repressor-like DNA-binding domains"/>
    <property type="match status" value="1"/>
</dbReference>
<reference evidence="3" key="1">
    <citation type="journal article" date="2013" name="ISME J.">
        <title>A small predatory core genome in the divergent marine Bacteriovorax marinus SJ and the terrestrial Bdellovibrio bacteriovorus.</title>
        <authorList>
            <person name="Crossman L.C."/>
            <person name="Chen H."/>
            <person name="Cerdeno-Tarraga A.M."/>
            <person name="Brooks K."/>
            <person name="Quail M.A."/>
            <person name="Pineiro S.A."/>
            <person name="Hobley L."/>
            <person name="Sockett R.E."/>
            <person name="Bentley S.D."/>
            <person name="Parkhill J."/>
            <person name="Williams H.N."/>
            <person name="Stine O.C."/>
        </authorList>
    </citation>
    <scope>NUCLEOTIDE SEQUENCE [LARGE SCALE GENOMIC DNA]</scope>
    <source>
        <strain evidence="3">ATCC BAA-682 / DSM 15412 / SJ</strain>
    </source>
</reference>
<gene>
    <name evidence="2" type="ordered locus">BMS_0798</name>
</gene>
<dbReference type="GO" id="GO:0003677">
    <property type="term" value="F:DNA binding"/>
    <property type="evidence" value="ECO:0007669"/>
    <property type="project" value="InterPro"/>
</dbReference>
<evidence type="ECO:0000313" key="3">
    <source>
        <dbReference type="Proteomes" id="UP000008963"/>
    </source>
</evidence>
<dbReference type="KEGG" id="bmx:BMS_0798"/>
<evidence type="ECO:0000259" key="1">
    <source>
        <dbReference type="Pfam" id="PF13744"/>
    </source>
</evidence>
<dbReference type="Pfam" id="PF13744">
    <property type="entry name" value="HTH_37"/>
    <property type="match status" value="1"/>
</dbReference>
<dbReference type="Gene3D" id="1.10.260.40">
    <property type="entry name" value="lambda repressor-like DNA-binding domains"/>
    <property type="match status" value="1"/>
</dbReference>
<dbReference type="EMBL" id="FQ312005">
    <property type="protein sequence ID" value="CBW25697.1"/>
    <property type="molecule type" value="Genomic_DNA"/>
</dbReference>
<dbReference type="InterPro" id="IPR039554">
    <property type="entry name" value="HigA2-like_HTH"/>
</dbReference>
<keyword evidence="3" id="KW-1185">Reference proteome</keyword>
<dbReference type="RefSeq" id="WP_014243482.1">
    <property type="nucleotide sequence ID" value="NC_016620.1"/>
</dbReference>
<name>E1X5Y0_HALMS</name>
<dbReference type="PATRIC" id="fig|862908.3.peg.762"/>
<proteinExistence type="predicted"/>
<dbReference type="eggNOG" id="COG5606">
    <property type="taxonomic scope" value="Bacteria"/>
</dbReference>
<evidence type="ECO:0000313" key="2">
    <source>
        <dbReference type="EMBL" id="CBW25697.1"/>
    </source>
</evidence>